<gene>
    <name evidence="3" type="ORF">JIG36_45930</name>
</gene>
<organism evidence="3 4">
    <name type="scientific">Paractinoplanes ovalisporus</name>
    <dbReference type="NCBI Taxonomy" id="2810368"/>
    <lineage>
        <taxon>Bacteria</taxon>
        <taxon>Bacillati</taxon>
        <taxon>Actinomycetota</taxon>
        <taxon>Actinomycetes</taxon>
        <taxon>Micromonosporales</taxon>
        <taxon>Micromonosporaceae</taxon>
        <taxon>Paractinoplanes</taxon>
    </lineage>
</organism>
<feature type="transmembrane region" description="Helical" evidence="2">
    <location>
        <begin position="245"/>
        <end position="267"/>
    </location>
</feature>
<dbReference type="RefSeq" id="WP_203383219.1">
    <property type="nucleotide sequence ID" value="NZ_JAENHP010000029.1"/>
</dbReference>
<feature type="transmembrane region" description="Helical" evidence="2">
    <location>
        <begin position="387"/>
        <end position="407"/>
    </location>
</feature>
<evidence type="ECO:0000313" key="4">
    <source>
        <dbReference type="Proteomes" id="UP000632138"/>
    </source>
</evidence>
<protein>
    <submittedName>
        <fullName evidence="3">Uncharacterized protein</fullName>
    </submittedName>
</protein>
<reference evidence="3 4" key="1">
    <citation type="submission" date="2021-01" db="EMBL/GenBank/DDBJ databases">
        <title>Actinoplanes sp. nov. LDG1-06 isolated from lichen.</title>
        <authorList>
            <person name="Saeng-In P."/>
            <person name="Phongsopitanun W."/>
            <person name="Kanchanasin P."/>
            <person name="Yuki M."/>
            <person name="Kudo T."/>
            <person name="Ohkuma M."/>
            <person name="Tanasupawat S."/>
        </authorList>
    </citation>
    <scope>NUCLEOTIDE SEQUENCE [LARGE SCALE GENOMIC DNA]</scope>
    <source>
        <strain evidence="3 4">LDG1-06</strain>
    </source>
</reference>
<proteinExistence type="predicted"/>
<keyword evidence="2" id="KW-1133">Transmembrane helix</keyword>
<keyword evidence="4" id="KW-1185">Reference proteome</keyword>
<evidence type="ECO:0000256" key="2">
    <source>
        <dbReference type="SAM" id="Phobius"/>
    </source>
</evidence>
<feature type="region of interest" description="Disordered" evidence="1">
    <location>
        <begin position="363"/>
        <end position="384"/>
    </location>
</feature>
<keyword evidence="2" id="KW-0472">Membrane</keyword>
<evidence type="ECO:0000313" key="3">
    <source>
        <dbReference type="EMBL" id="MBM2622866.1"/>
    </source>
</evidence>
<dbReference type="Proteomes" id="UP000632138">
    <property type="component" value="Unassembled WGS sequence"/>
</dbReference>
<feature type="transmembrane region" description="Helical" evidence="2">
    <location>
        <begin position="113"/>
        <end position="138"/>
    </location>
</feature>
<feature type="transmembrane region" description="Helical" evidence="2">
    <location>
        <begin position="309"/>
        <end position="334"/>
    </location>
</feature>
<feature type="transmembrane region" description="Helical" evidence="2">
    <location>
        <begin position="87"/>
        <end position="107"/>
    </location>
</feature>
<name>A0ABS2AUH6_9ACTN</name>
<evidence type="ECO:0000256" key="1">
    <source>
        <dbReference type="SAM" id="MobiDB-lite"/>
    </source>
</evidence>
<keyword evidence="2" id="KW-0812">Transmembrane</keyword>
<dbReference type="EMBL" id="JAENHP010000029">
    <property type="protein sequence ID" value="MBM2622866.1"/>
    <property type="molecule type" value="Genomic_DNA"/>
</dbReference>
<sequence>MEVASPSFAQCRQAARSIRAGDRWKIVRDFLRPRTFSWFRSRLPIALLLFRSGRDGCLLWESPHSLIVVAPPAAQRRRSWLDRWCDTLMLFGPSLGLLIAAVVSVALRAPMAVQVSLVSAFFFWPVLFSTIGMVADLVDFARWFIRNSSAGDGLAEVDRVLDANWSVRLLHGAGPGDFAEVTGGLPGGTEALLIPAEAVTGENVLTHWRSSPQVSRLDESGSVLVMLPEQKRLIEAQPIRTSPHAVIAIMTALSVLLLVAGGAYVVAPAEKAACGSSCGERPATYGNALYWLLNRLSGGDPNDLGAATLFGRFVGIVVTTVSVVVVAVLAKSLANKALEVRRPSAVDVGAAFNASVARNRRAVPLSQGRESRSGPPSQGRQGREGRLVPSAVAFIAGTAVTAVAWTVGRRRQERRGRGRGR</sequence>
<comment type="caution">
    <text evidence="3">The sequence shown here is derived from an EMBL/GenBank/DDBJ whole genome shotgun (WGS) entry which is preliminary data.</text>
</comment>
<accession>A0ABS2AUH6</accession>